<evidence type="ECO:0000256" key="1">
    <source>
        <dbReference type="PROSITE-ProRule" id="PRU00221"/>
    </source>
</evidence>
<sequence length="505" mass="55354">MMTRKHTINLTQNAGGTHFINNRRQKVPATVVWSGIRPPALLVTNGRKLVNPVNGLSVNIRGPPPPPPLPPPPLPPVVGMSCAPFGIHKNSLNTASNQCCTCCYCCCDSEKGSGASSGQAGNNHHHNHTSKQPTRSKTWRRRSRSKEKIGQQYSVDVRRLIPQNNESGGGTTKPKFIPVTTLEDTQAIRCAEFHPQGHLYAVGSNSKVLRICAYPPRGKLTEEHTAKPPNVLYKRMKHHRGSIYCCGWSPDGNLLATGSNDKTVKLIRFEDMNREDFTHTQEVELTMHDGTIRDVCFIEDLSNKASLLVSGGAGDCKIYVTDCMTATPFQALAGHSAPVLSLYNWGGVMFCSGSQDKSIRVWDLRTRGCVNLISPLTSATSSTTKSPVGSVCVDPTGRLLVSGHEDSAIVLYDIRGNRQIQTFKPHAADVRSVRFSPKAYYLLSAGYDQRLMLTDLQGDLSLNLNSVPVASHEDKIISGRWHPTDFSFLSTSADKTVKLWSLPSQ</sequence>
<proteinExistence type="predicted"/>
<dbReference type="Proteomes" id="UP000708208">
    <property type="component" value="Unassembled WGS sequence"/>
</dbReference>
<evidence type="ECO:0000256" key="2">
    <source>
        <dbReference type="SAM" id="MobiDB-lite"/>
    </source>
</evidence>
<name>A0A8J2PGV5_9HEXA</name>
<dbReference type="OrthoDB" id="187712at2759"/>
<organism evidence="3 4">
    <name type="scientific">Allacma fusca</name>
    <dbReference type="NCBI Taxonomy" id="39272"/>
    <lineage>
        <taxon>Eukaryota</taxon>
        <taxon>Metazoa</taxon>
        <taxon>Ecdysozoa</taxon>
        <taxon>Arthropoda</taxon>
        <taxon>Hexapoda</taxon>
        <taxon>Collembola</taxon>
        <taxon>Symphypleona</taxon>
        <taxon>Sminthuridae</taxon>
        <taxon>Allacma</taxon>
    </lineage>
</organism>
<dbReference type="PROSITE" id="PS50294">
    <property type="entry name" value="WD_REPEATS_REGION"/>
    <property type="match status" value="2"/>
</dbReference>
<dbReference type="CDD" id="cd00200">
    <property type="entry name" value="WD40"/>
    <property type="match status" value="1"/>
</dbReference>
<dbReference type="EMBL" id="CAJVCH010299492">
    <property type="protein sequence ID" value="CAG7785594.1"/>
    <property type="molecule type" value="Genomic_DNA"/>
</dbReference>
<reference evidence="3" key="1">
    <citation type="submission" date="2021-06" db="EMBL/GenBank/DDBJ databases">
        <authorList>
            <person name="Hodson N. C."/>
            <person name="Mongue J. A."/>
            <person name="Jaron S. K."/>
        </authorList>
    </citation>
    <scope>NUCLEOTIDE SEQUENCE</scope>
</reference>
<dbReference type="SMART" id="SM00320">
    <property type="entry name" value="WD40"/>
    <property type="match status" value="7"/>
</dbReference>
<evidence type="ECO:0008006" key="5">
    <source>
        <dbReference type="Google" id="ProtNLM"/>
    </source>
</evidence>
<accession>A0A8J2PGV5</accession>
<feature type="repeat" description="WD" evidence="1">
    <location>
        <begin position="381"/>
        <end position="422"/>
    </location>
</feature>
<evidence type="ECO:0000313" key="3">
    <source>
        <dbReference type="EMBL" id="CAG7785594.1"/>
    </source>
</evidence>
<dbReference type="AlphaFoldDB" id="A0A8J2PGV5"/>
<evidence type="ECO:0000313" key="4">
    <source>
        <dbReference type="Proteomes" id="UP000708208"/>
    </source>
</evidence>
<dbReference type="PROSITE" id="PS50082">
    <property type="entry name" value="WD_REPEATS_2"/>
    <property type="match status" value="5"/>
</dbReference>
<dbReference type="InterPro" id="IPR040067">
    <property type="entry name" value="WDR47"/>
</dbReference>
<feature type="repeat" description="WD" evidence="1">
    <location>
        <begin position="423"/>
        <end position="457"/>
    </location>
</feature>
<keyword evidence="4" id="KW-1185">Reference proteome</keyword>
<feature type="region of interest" description="Disordered" evidence="2">
    <location>
        <begin position="116"/>
        <end position="153"/>
    </location>
</feature>
<protein>
    <recommendedName>
        <fullName evidence="5">WD repeat-containing protein 47</fullName>
    </recommendedName>
</protein>
<feature type="repeat" description="WD" evidence="1">
    <location>
        <begin position="332"/>
        <end position="372"/>
    </location>
</feature>
<dbReference type="PANTHER" id="PTHR19863">
    <property type="entry name" value="NEMITIN (NEURONAL ENRICHED MAP INTERACTING PROTEIN) HOMOLOG"/>
    <property type="match status" value="1"/>
</dbReference>
<dbReference type="Pfam" id="PF00400">
    <property type="entry name" value="WD40"/>
    <property type="match status" value="5"/>
</dbReference>
<gene>
    <name evidence="3" type="ORF">AFUS01_LOCUS24210</name>
</gene>
<dbReference type="PANTHER" id="PTHR19863:SF5">
    <property type="entry name" value="WD REPEAT-CONTAINING PROTEIN 47"/>
    <property type="match status" value="1"/>
</dbReference>
<comment type="caution">
    <text evidence="3">The sequence shown here is derived from an EMBL/GenBank/DDBJ whole genome shotgun (WGS) entry which is preliminary data.</text>
</comment>
<feature type="repeat" description="WD" evidence="1">
    <location>
        <begin position="469"/>
        <end position="505"/>
    </location>
</feature>
<keyword evidence="1" id="KW-0853">WD repeat</keyword>
<feature type="repeat" description="WD" evidence="1">
    <location>
        <begin position="236"/>
        <end position="266"/>
    </location>
</feature>
<dbReference type="InterPro" id="IPR001680">
    <property type="entry name" value="WD40_rpt"/>
</dbReference>